<evidence type="ECO:0000313" key="2">
    <source>
        <dbReference type="Proteomes" id="UP000299084"/>
    </source>
</evidence>
<gene>
    <name evidence="1" type="ORF">Cadr_000012501</name>
</gene>
<protein>
    <submittedName>
        <fullName evidence="1">Uncharacterized protein</fullName>
    </submittedName>
</protein>
<dbReference type="EMBL" id="JWIN03000014">
    <property type="protein sequence ID" value="KAB1267458.1"/>
    <property type="molecule type" value="Genomic_DNA"/>
</dbReference>
<organism evidence="1 2">
    <name type="scientific">Camelus dromedarius</name>
    <name type="common">Dromedary</name>
    <name type="synonym">Arabian camel</name>
    <dbReference type="NCBI Taxonomy" id="9838"/>
    <lineage>
        <taxon>Eukaryota</taxon>
        <taxon>Metazoa</taxon>
        <taxon>Chordata</taxon>
        <taxon>Craniata</taxon>
        <taxon>Vertebrata</taxon>
        <taxon>Euteleostomi</taxon>
        <taxon>Mammalia</taxon>
        <taxon>Eutheria</taxon>
        <taxon>Laurasiatheria</taxon>
        <taxon>Artiodactyla</taxon>
        <taxon>Tylopoda</taxon>
        <taxon>Camelidae</taxon>
        <taxon>Camelus</taxon>
    </lineage>
</organism>
<sequence>MQLLDRGKLMLEWRDDLLELRRPVGREVIHAGPQAPPFLLESSIRRERRLCRAAGRCWRAQMRQSAPRALTAEAPSWLSQSRGPGIWKSPHGLLATHILTQKPWRARRCEAGGLLVQSIVLHSARNSARQRLLLRFIFSSRFNGYSKKFSP</sequence>
<reference evidence="1 2" key="1">
    <citation type="journal article" date="2019" name="Mol. Ecol. Resour.">
        <title>Improving Illumina assemblies with Hi-C and long reads: an example with the North African dromedary.</title>
        <authorList>
            <person name="Elbers J.P."/>
            <person name="Rogers M.F."/>
            <person name="Perelman P.L."/>
            <person name="Proskuryakova A.A."/>
            <person name="Serdyukova N.A."/>
            <person name="Johnson W.E."/>
            <person name="Horin P."/>
            <person name="Corander J."/>
            <person name="Murphy D."/>
            <person name="Burger P.A."/>
        </authorList>
    </citation>
    <scope>NUCLEOTIDE SEQUENCE [LARGE SCALE GENOMIC DNA]</scope>
    <source>
        <strain evidence="1">Drom800</strain>
        <tissue evidence="1">Blood</tissue>
    </source>
</reference>
<proteinExistence type="predicted"/>
<keyword evidence="2" id="KW-1185">Reference proteome</keyword>
<dbReference type="AlphaFoldDB" id="A0A5N4D8K7"/>
<dbReference type="Proteomes" id="UP000299084">
    <property type="component" value="Unassembled WGS sequence"/>
</dbReference>
<evidence type="ECO:0000313" key="1">
    <source>
        <dbReference type="EMBL" id="KAB1267458.1"/>
    </source>
</evidence>
<accession>A0A5N4D8K7</accession>
<name>A0A5N4D8K7_CAMDR</name>
<comment type="caution">
    <text evidence="1">The sequence shown here is derived from an EMBL/GenBank/DDBJ whole genome shotgun (WGS) entry which is preliminary data.</text>
</comment>